<dbReference type="GO" id="GO:0032259">
    <property type="term" value="P:methylation"/>
    <property type="evidence" value="ECO:0007669"/>
    <property type="project" value="UniProtKB-KW"/>
</dbReference>
<dbReference type="PANTHER" id="PTHR43667">
    <property type="entry name" value="CYCLOPROPANE-FATTY-ACYL-PHOSPHOLIPID SYNTHASE"/>
    <property type="match status" value="1"/>
</dbReference>
<dbReference type="PANTHER" id="PTHR43667:SF2">
    <property type="entry name" value="FATTY ACID C-METHYL TRANSFERASE"/>
    <property type="match status" value="1"/>
</dbReference>
<reference evidence="2 3" key="1">
    <citation type="submission" date="2016-10" db="EMBL/GenBank/DDBJ databases">
        <authorList>
            <person name="de Groot N.N."/>
        </authorList>
    </citation>
    <scope>NUCLEOTIDE SEQUENCE [LARGE SCALE GENOMIC DNA]</scope>
    <source>
        <strain evidence="2 3">DSM 25294</strain>
    </source>
</reference>
<dbReference type="STRING" id="571298.SAMN04488026_11464"/>
<evidence type="ECO:0000259" key="1">
    <source>
        <dbReference type="Pfam" id="PF13847"/>
    </source>
</evidence>
<protein>
    <submittedName>
        <fullName evidence="2">Ubiquinone/menaquinone biosynthesis C-methylase UbiE</fullName>
    </submittedName>
</protein>
<dbReference type="AlphaFoldDB" id="A0A1G9PQK6"/>
<evidence type="ECO:0000313" key="3">
    <source>
        <dbReference type="Proteomes" id="UP000199382"/>
    </source>
</evidence>
<dbReference type="SUPFAM" id="SSF53335">
    <property type="entry name" value="S-adenosyl-L-methionine-dependent methyltransferases"/>
    <property type="match status" value="1"/>
</dbReference>
<proteinExistence type="predicted"/>
<dbReference type="Proteomes" id="UP000199382">
    <property type="component" value="Unassembled WGS sequence"/>
</dbReference>
<dbReference type="CDD" id="cd02440">
    <property type="entry name" value="AdoMet_MTases"/>
    <property type="match status" value="1"/>
</dbReference>
<dbReference type="InterPro" id="IPR050723">
    <property type="entry name" value="CFA/CMAS"/>
</dbReference>
<keyword evidence="3" id="KW-1185">Reference proteome</keyword>
<keyword evidence="2" id="KW-0489">Methyltransferase</keyword>
<keyword evidence="2" id="KW-0808">Transferase</keyword>
<feature type="domain" description="Methyltransferase" evidence="1">
    <location>
        <begin position="46"/>
        <end position="153"/>
    </location>
</feature>
<dbReference type="GO" id="GO:0008168">
    <property type="term" value="F:methyltransferase activity"/>
    <property type="evidence" value="ECO:0007669"/>
    <property type="project" value="UniProtKB-KW"/>
</dbReference>
<dbReference type="RefSeq" id="WP_170844817.1">
    <property type="nucleotide sequence ID" value="NZ_FNEK01000146.1"/>
</dbReference>
<dbReference type="EMBL" id="FNEK01000146">
    <property type="protein sequence ID" value="SDM01024.1"/>
    <property type="molecule type" value="Genomic_DNA"/>
</dbReference>
<name>A0A1G9PQK6_9RHOB</name>
<dbReference type="InterPro" id="IPR029063">
    <property type="entry name" value="SAM-dependent_MTases_sf"/>
</dbReference>
<keyword evidence="2" id="KW-0830">Ubiquinone</keyword>
<sequence length="282" mass="29601">MVGNGEYENEGIWDSAAPGWAKWESALMGAAAEATEQMLDAANVETGMRVLDLACGAGSQTILAARRVGPTGRVFANDIASKMLTFVTSNTAAAGLTNVETLHGPAEDLSESGLRVDAATCRLGLMLFQSPQDALAAVRSVLAENGRFAVLVVASPQENLLFSRTMMIALKHAGKTPPPPGSPGLFALSDPAKLEDIFQVAGYIDTRIESVVARMSIASVGDALTMMQEAFGAYRAVLADLDDQKRDVAWSEIRDCIGQFSGQGGVSADMTFLLASGTNPPT</sequence>
<dbReference type="Pfam" id="PF13847">
    <property type="entry name" value="Methyltransf_31"/>
    <property type="match status" value="1"/>
</dbReference>
<evidence type="ECO:0000313" key="2">
    <source>
        <dbReference type="EMBL" id="SDM01024.1"/>
    </source>
</evidence>
<dbReference type="Gene3D" id="3.40.50.150">
    <property type="entry name" value="Vaccinia Virus protein VP39"/>
    <property type="match status" value="1"/>
</dbReference>
<gene>
    <name evidence="2" type="ORF">SAMN04488026_11464</name>
</gene>
<dbReference type="InterPro" id="IPR025714">
    <property type="entry name" value="Methyltranfer_dom"/>
</dbReference>
<accession>A0A1G9PQK6</accession>
<organism evidence="2 3">
    <name type="scientific">Aliiruegeria lutimaris</name>
    <dbReference type="NCBI Taxonomy" id="571298"/>
    <lineage>
        <taxon>Bacteria</taxon>
        <taxon>Pseudomonadati</taxon>
        <taxon>Pseudomonadota</taxon>
        <taxon>Alphaproteobacteria</taxon>
        <taxon>Rhodobacterales</taxon>
        <taxon>Roseobacteraceae</taxon>
        <taxon>Aliiruegeria</taxon>
    </lineage>
</organism>